<dbReference type="Pfam" id="PF14209">
    <property type="entry name" value="DUF4321"/>
    <property type="match status" value="1"/>
</dbReference>
<organism evidence="2 3">
    <name type="scientific">Psychracetigena formicireducens</name>
    <dbReference type="NCBI Taxonomy" id="2986056"/>
    <lineage>
        <taxon>Bacteria</taxon>
        <taxon>Bacillati</taxon>
        <taxon>Candidatus Lithacetigenota</taxon>
        <taxon>Candidatus Psychracetigena</taxon>
    </lineage>
</organism>
<protein>
    <recommendedName>
        <fullName evidence="4">DUF4321 domain-containing protein</fullName>
    </recommendedName>
</protein>
<dbReference type="EMBL" id="QLTW01000003">
    <property type="protein sequence ID" value="MBT9144281.1"/>
    <property type="molecule type" value="Genomic_DNA"/>
</dbReference>
<sequence>MARIYNRKYFFIGALFFGLLLGNVVALALKDVIPILFEGPELKLIVNEVNLIIMSFSFSFKFKVSLGGLLGLLVGLYVYYLN</sequence>
<reference evidence="2 3" key="1">
    <citation type="journal article" date="2021" name="bioRxiv">
        <title>Unique metabolic strategies in Hadean analogues reveal hints for primordial physiology.</title>
        <authorList>
            <person name="Nobu M.K."/>
            <person name="Nakai R."/>
            <person name="Tamazawa S."/>
            <person name="Mori H."/>
            <person name="Toyoda A."/>
            <person name="Ijiri A."/>
            <person name="Suzuki S."/>
            <person name="Kurokawa K."/>
            <person name="Kamagata Y."/>
            <person name="Tamaki H."/>
        </authorList>
    </citation>
    <scope>NUCLEOTIDE SEQUENCE [LARGE SCALE GENOMIC DNA]</scope>
    <source>
        <strain evidence="2">BS525</strain>
    </source>
</reference>
<proteinExistence type="predicted"/>
<keyword evidence="1" id="KW-0472">Membrane</keyword>
<name>A0A9E2F3U5_PSYF1</name>
<evidence type="ECO:0000313" key="2">
    <source>
        <dbReference type="EMBL" id="MBT9144281.1"/>
    </source>
</evidence>
<dbReference type="Proteomes" id="UP000811545">
    <property type="component" value="Unassembled WGS sequence"/>
</dbReference>
<evidence type="ECO:0000256" key="1">
    <source>
        <dbReference type="SAM" id="Phobius"/>
    </source>
</evidence>
<dbReference type="InterPro" id="IPR025470">
    <property type="entry name" value="DUF4321"/>
</dbReference>
<keyword evidence="1" id="KW-0812">Transmembrane</keyword>
<gene>
    <name evidence="2" type="ORF">DDT42_00113</name>
</gene>
<evidence type="ECO:0000313" key="3">
    <source>
        <dbReference type="Proteomes" id="UP000811545"/>
    </source>
</evidence>
<keyword evidence="1" id="KW-1133">Transmembrane helix</keyword>
<evidence type="ECO:0008006" key="4">
    <source>
        <dbReference type="Google" id="ProtNLM"/>
    </source>
</evidence>
<feature type="transmembrane region" description="Helical" evidence="1">
    <location>
        <begin position="52"/>
        <end position="80"/>
    </location>
</feature>
<comment type="caution">
    <text evidence="2">The sequence shown here is derived from an EMBL/GenBank/DDBJ whole genome shotgun (WGS) entry which is preliminary data.</text>
</comment>
<accession>A0A9E2F3U5</accession>
<dbReference type="AlphaFoldDB" id="A0A9E2F3U5"/>